<proteinExistence type="predicted"/>
<keyword evidence="6" id="KW-0067">ATP-binding</keyword>
<dbReference type="InterPro" id="IPR035959">
    <property type="entry name" value="RutC-like_sf"/>
</dbReference>
<dbReference type="PANTHER" id="PTHR12196">
    <property type="entry name" value="DOMAIN OF UNKNOWN FUNCTION 71 DUF71 -CONTAINING PROTEIN"/>
    <property type="match status" value="1"/>
</dbReference>
<dbReference type="GO" id="GO:0005524">
    <property type="term" value="F:ATP binding"/>
    <property type="evidence" value="ECO:0007669"/>
    <property type="project" value="UniProtKB-KW"/>
</dbReference>
<dbReference type="PANTHER" id="PTHR12196:SF2">
    <property type="entry name" value="DIPHTHINE--AMMONIA LIGASE"/>
    <property type="match status" value="1"/>
</dbReference>
<dbReference type="InterPro" id="IPR002761">
    <property type="entry name" value="Diphthami_syn_dom"/>
</dbReference>
<dbReference type="Gene3D" id="3.30.1330.40">
    <property type="entry name" value="RutC-like"/>
    <property type="match status" value="2"/>
</dbReference>
<dbReference type="InterPro" id="IPR014729">
    <property type="entry name" value="Rossmann-like_a/b/a_fold"/>
</dbReference>
<keyword evidence="5" id="KW-0547">Nucleotide-binding</keyword>
<dbReference type="EC" id="6.3.1.14" evidence="2"/>
<evidence type="ECO:0000256" key="9">
    <source>
        <dbReference type="ARBA" id="ARBA00048108"/>
    </source>
</evidence>
<dbReference type="CDD" id="cd01994">
    <property type="entry name" value="AANH_PF0828-like"/>
    <property type="match status" value="1"/>
</dbReference>
<comment type="pathway">
    <text evidence="1">Protein modification; peptidyl-diphthamide biosynthesis.</text>
</comment>
<name>A0A7S0E9G3_9CRYP</name>
<reference evidence="11" key="1">
    <citation type="submission" date="2021-01" db="EMBL/GenBank/DDBJ databases">
        <authorList>
            <person name="Corre E."/>
            <person name="Pelletier E."/>
            <person name="Niang G."/>
            <person name="Scheremetjew M."/>
            <person name="Finn R."/>
            <person name="Kale V."/>
            <person name="Holt S."/>
            <person name="Cochrane G."/>
            <person name="Meng A."/>
            <person name="Brown T."/>
            <person name="Cohen L."/>
        </authorList>
    </citation>
    <scope>NUCLEOTIDE SEQUENCE</scope>
    <source>
        <strain evidence="11">CCMP325</strain>
    </source>
</reference>
<dbReference type="NCBIfam" id="TIGR00290">
    <property type="entry name" value="MJ0570_dom"/>
    <property type="match status" value="1"/>
</dbReference>
<dbReference type="Gene3D" id="3.40.50.620">
    <property type="entry name" value="HUPs"/>
    <property type="match status" value="1"/>
</dbReference>
<organism evidence="11">
    <name type="scientific">Hanusia phi</name>
    <dbReference type="NCBI Taxonomy" id="3032"/>
    <lineage>
        <taxon>Eukaryota</taxon>
        <taxon>Cryptophyceae</taxon>
        <taxon>Pyrenomonadales</taxon>
        <taxon>Geminigeraceae</taxon>
        <taxon>Hanusia</taxon>
    </lineage>
</organism>
<dbReference type="GO" id="GO:0017178">
    <property type="term" value="F:diphthine-ammonia ligase activity"/>
    <property type="evidence" value="ECO:0007669"/>
    <property type="project" value="UniProtKB-EC"/>
</dbReference>
<dbReference type="AlphaFoldDB" id="A0A7S0E9G3"/>
<accession>A0A7S0E9G3</accession>
<dbReference type="Gene3D" id="3.90.1490.10">
    <property type="entry name" value="putative n-type atp pyrophosphatase, domain 2"/>
    <property type="match status" value="1"/>
</dbReference>
<evidence type="ECO:0000259" key="10">
    <source>
        <dbReference type="Pfam" id="PF01902"/>
    </source>
</evidence>
<evidence type="ECO:0000256" key="8">
    <source>
        <dbReference type="ARBA" id="ARBA00031552"/>
    </source>
</evidence>
<dbReference type="GO" id="GO:0017183">
    <property type="term" value="P:protein histidyl modification to diphthamide"/>
    <property type="evidence" value="ECO:0007669"/>
    <property type="project" value="TreeGrafter"/>
</dbReference>
<evidence type="ECO:0000256" key="7">
    <source>
        <dbReference type="ARBA" id="ARBA00029814"/>
    </source>
</evidence>
<evidence type="ECO:0000256" key="6">
    <source>
        <dbReference type="ARBA" id="ARBA00022840"/>
    </source>
</evidence>
<dbReference type="SUPFAM" id="SSF55298">
    <property type="entry name" value="YjgF-like"/>
    <property type="match status" value="2"/>
</dbReference>
<evidence type="ECO:0000256" key="4">
    <source>
        <dbReference type="ARBA" id="ARBA00022598"/>
    </source>
</evidence>
<dbReference type="Pfam" id="PF01902">
    <property type="entry name" value="Diphthami_syn_2"/>
    <property type="match status" value="1"/>
</dbReference>
<gene>
    <name evidence="11" type="ORF">HPHI1048_LOCUS7358</name>
</gene>
<evidence type="ECO:0000313" key="11">
    <source>
        <dbReference type="EMBL" id="CAD8478349.1"/>
    </source>
</evidence>
<dbReference type="InterPro" id="IPR006175">
    <property type="entry name" value="YjgF/YER057c/UK114"/>
</dbReference>
<evidence type="ECO:0000256" key="3">
    <source>
        <dbReference type="ARBA" id="ARBA00018426"/>
    </source>
</evidence>
<sequence length="677" mass="75024">MSSKFNVVALVSGGKDSTMNMMRCEHQGHKIVALANLFPEGDEDELDSFMYQTVGHDAVESISACMQLPMYRRPIRKGRSLNVELQYEQTEGDEVEELYKLLKFVMHEHPSVNAVASGAILSNYQRIRVETVCMRLGLVSLAYLWQSDQKELLDDMIASDIEAILIKVACIGLTPDRNLGQTLLAARPTLLRVNEDYGCHICGEGGEYETFTLDCPLFKSRIVVDETRTIMHQDDDYAPVAYLKFQRWHLVSKTEEKEPAAPNVTIVSDKLIEDKKVTMSSAEAPYVSASPATEHRDVTCYIPAFSLTSHEGKEMNGQVESSVTVEEEMEALLKLLQEELKTKEVGLSSVAFVSLYLDDMSNFAGVNKVYSKVFPLRCPAARMCVGLPLSGRAGDRIMIEVCANDCAQSTLHVQSISHWAPCNIGPYSQAKTIQEKVVHVSGQIALEPASMTLEGADCETQICQCLRNLEAILSECNSANRQIFKNSVFLVDISCACRAQQVLHESLSSDFARPLTSFIEVSSLPRGAQVELQVAAFTSSLARGNLAENFVSRECRDGMLTLSCGIVSHCWSFVALMETDATSCCEHAMRMMETAVDDMAEFELEAQDVASCRLWYVKDSLPPASLQQVSLLLRSQHKFERVSLLPAKALGVEDEDRVARGDLLLEVNAMKLGSPQE</sequence>
<dbReference type="FunFam" id="3.40.50.620:FF:000145">
    <property type="entry name" value="ATP-binding domain containing protein"/>
    <property type="match status" value="1"/>
</dbReference>
<dbReference type="SUPFAM" id="SSF52402">
    <property type="entry name" value="Adenine nucleotide alpha hydrolases-like"/>
    <property type="match status" value="1"/>
</dbReference>
<evidence type="ECO:0000256" key="5">
    <source>
        <dbReference type="ARBA" id="ARBA00022741"/>
    </source>
</evidence>
<evidence type="ECO:0000256" key="2">
    <source>
        <dbReference type="ARBA" id="ARBA00012089"/>
    </source>
</evidence>
<dbReference type="Pfam" id="PF01042">
    <property type="entry name" value="Ribonuc_L-PSP"/>
    <property type="match status" value="2"/>
</dbReference>
<dbReference type="FunFam" id="3.90.1490.10:FF:000001">
    <property type="entry name" value="Diphthine--ammonia ligase"/>
    <property type="match status" value="1"/>
</dbReference>
<feature type="domain" description="Diphthamide synthase" evidence="10">
    <location>
        <begin position="7"/>
        <end position="239"/>
    </location>
</feature>
<protein>
    <recommendedName>
        <fullName evidence="3">Diphthine--ammonia ligase</fullName>
        <ecNumber evidence="2">6.3.1.14</ecNumber>
    </recommendedName>
    <alternativeName>
        <fullName evidence="7">Diphthamide synthase</fullName>
    </alternativeName>
    <alternativeName>
        <fullName evidence="8">Diphthamide synthetase</fullName>
    </alternativeName>
</protein>
<dbReference type="EMBL" id="HBEO01010560">
    <property type="protein sequence ID" value="CAD8478349.1"/>
    <property type="molecule type" value="Transcribed_RNA"/>
</dbReference>
<dbReference type="InterPro" id="IPR030662">
    <property type="entry name" value="DPH6/MJ0570"/>
</dbReference>
<evidence type="ECO:0000256" key="1">
    <source>
        <dbReference type="ARBA" id="ARBA00005156"/>
    </source>
</evidence>
<keyword evidence="4" id="KW-0436">Ligase</keyword>
<comment type="catalytic activity">
    <reaction evidence="9">
        <text>diphthine-[translation elongation factor 2] + NH4(+) + ATP = diphthamide-[translation elongation factor 2] + AMP + diphosphate + H(+)</text>
        <dbReference type="Rhea" id="RHEA:19753"/>
        <dbReference type="Rhea" id="RHEA-COMP:10172"/>
        <dbReference type="Rhea" id="RHEA-COMP:10174"/>
        <dbReference type="ChEBI" id="CHEBI:15378"/>
        <dbReference type="ChEBI" id="CHEBI:16692"/>
        <dbReference type="ChEBI" id="CHEBI:28938"/>
        <dbReference type="ChEBI" id="CHEBI:30616"/>
        <dbReference type="ChEBI" id="CHEBI:33019"/>
        <dbReference type="ChEBI" id="CHEBI:82696"/>
        <dbReference type="ChEBI" id="CHEBI:456215"/>
        <dbReference type="EC" id="6.3.1.14"/>
    </reaction>
</comment>